<dbReference type="GO" id="GO:0003723">
    <property type="term" value="F:RNA binding"/>
    <property type="evidence" value="ECO:0007669"/>
    <property type="project" value="UniProtKB-KW"/>
</dbReference>
<evidence type="ECO:0000256" key="2">
    <source>
        <dbReference type="ARBA" id="ARBA00007265"/>
    </source>
</evidence>
<dbReference type="Gene3D" id="3.90.1640.10">
    <property type="entry name" value="inorganic pyrophosphatase (n-terminal core)"/>
    <property type="match status" value="1"/>
</dbReference>
<evidence type="ECO:0000256" key="4">
    <source>
        <dbReference type="ARBA" id="ARBA00022695"/>
    </source>
</evidence>
<dbReference type="AlphaFoldDB" id="V5WKH3"/>
<dbReference type="EMBL" id="CP006939">
    <property type="protein sequence ID" value="AHC16327.1"/>
    <property type="molecule type" value="Genomic_DNA"/>
</dbReference>
<evidence type="ECO:0000256" key="5">
    <source>
        <dbReference type="ARBA" id="ARBA00022723"/>
    </source>
</evidence>
<feature type="domain" description="CBS" evidence="10">
    <location>
        <begin position="380"/>
        <end position="435"/>
    </location>
</feature>
<keyword evidence="6" id="KW-0547">Nucleotide-binding</keyword>
<name>V5WKH3_9SPIO</name>
<dbReference type="PANTHER" id="PTHR47788:SF1">
    <property type="entry name" value="A-ADDING TRNA NUCLEOTIDYLTRANSFERASE"/>
    <property type="match status" value="1"/>
</dbReference>
<dbReference type="PANTHER" id="PTHR47788">
    <property type="entry name" value="POLYA POLYMERASE"/>
    <property type="match status" value="1"/>
</dbReference>
<reference evidence="11 12" key="1">
    <citation type="journal article" date="2015" name="Stand. Genomic Sci.">
        <title>Complete genome sequence and description of Salinispira pacifica gen. nov., sp. nov., a novel spirochaete isolated form a hypersaline microbial mat.</title>
        <authorList>
            <person name="Ben Hania W."/>
            <person name="Joseph M."/>
            <person name="Schumann P."/>
            <person name="Bunk B."/>
            <person name="Fiebig A."/>
            <person name="Sproer C."/>
            <person name="Klenk H.P."/>
            <person name="Fardeau M.L."/>
            <person name="Spring S."/>
        </authorList>
    </citation>
    <scope>NUCLEOTIDE SEQUENCE [LARGE SCALE GENOMIC DNA]</scope>
    <source>
        <strain evidence="11 12">L21-RPul-D2</strain>
    </source>
</reference>
<comment type="cofactor">
    <cofactor evidence="1">
        <name>Mg(2+)</name>
        <dbReference type="ChEBI" id="CHEBI:18420"/>
    </cofactor>
</comment>
<evidence type="ECO:0000256" key="6">
    <source>
        <dbReference type="ARBA" id="ARBA00022741"/>
    </source>
</evidence>
<keyword evidence="9" id="KW-0129">CBS domain</keyword>
<gene>
    <name evidence="11" type="ORF">L21SP2_2981</name>
</gene>
<organism evidence="11 12">
    <name type="scientific">Salinispira pacifica</name>
    <dbReference type="NCBI Taxonomy" id="1307761"/>
    <lineage>
        <taxon>Bacteria</taxon>
        <taxon>Pseudomonadati</taxon>
        <taxon>Spirochaetota</taxon>
        <taxon>Spirochaetia</taxon>
        <taxon>Spirochaetales</taxon>
        <taxon>Spirochaetaceae</taxon>
        <taxon>Salinispira</taxon>
    </lineage>
</organism>
<dbReference type="InterPro" id="IPR038763">
    <property type="entry name" value="DHH_sf"/>
</dbReference>
<evidence type="ECO:0000256" key="9">
    <source>
        <dbReference type="PROSITE-ProRule" id="PRU00703"/>
    </source>
</evidence>
<sequence>MGEKIMFGHSNMDLDCFGSLSMARYLYPGHLMVRSGRIHPVAKNLYTVYRDHLEMITAKELKKHSIDEVVIMDTRQYDRVKEYFRFIPDFSGKITVYDHHCETDCDIPGASVYDGDFGANTSMLCMELLKRDIHVDENDATIALAGIYADTGNFSHGNVTGRDFQAAQYLMEHGASLNAVGKLLSKLREEHQVSLFHRLLNTIQFHNIQGYSIITSWMKLEGQMAGLAAVIERIFEVEDADAYIAVFELEKEGSHLLIGRAGNPRIDLNIIMNSFGGAGHPQAASALIKNSSGFPIYAHLLNMLEQRLKHALTSMELMREAVTISRKMTLLDSALRLEESGNSGAPVVDEDERLVGMITLRDIQKGRKAGQMNAPVHAYMTRNVIHADRNTTIREIEQMFYRHDIGHLPILEDEKVVGQVTRSDYIKFLQNNGDFREIIPQE</sequence>
<keyword evidence="11" id="KW-0808">Transferase</keyword>
<keyword evidence="4 11" id="KW-0548">Nucleotidyltransferase</keyword>
<dbReference type="Proteomes" id="UP000018680">
    <property type="component" value="Chromosome"/>
</dbReference>
<dbReference type="InterPro" id="IPR052390">
    <property type="entry name" value="tRNA_nt/polyA_polymerase"/>
</dbReference>
<dbReference type="HOGENOM" id="CLU_634182_0_0_12"/>
<keyword evidence="3" id="KW-0819">tRNA processing</keyword>
<dbReference type="GO" id="GO:0004810">
    <property type="term" value="F:CCA tRNA nucleotidyltransferase activity"/>
    <property type="evidence" value="ECO:0007669"/>
    <property type="project" value="UniProtKB-EC"/>
</dbReference>
<dbReference type="GO" id="GO:0008033">
    <property type="term" value="P:tRNA processing"/>
    <property type="evidence" value="ECO:0007669"/>
    <property type="project" value="UniProtKB-KW"/>
</dbReference>
<keyword evidence="12" id="KW-1185">Reference proteome</keyword>
<dbReference type="SUPFAM" id="SSF64182">
    <property type="entry name" value="DHH phosphoesterases"/>
    <property type="match status" value="1"/>
</dbReference>
<evidence type="ECO:0000313" key="11">
    <source>
        <dbReference type="EMBL" id="AHC16327.1"/>
    </source>
</evidence>
<dbReference type="KEGG" id="slr:L21SP2_2981"/>
<dbReference type="Pfam" id="PF00571">
    <property type="entry name" value="CBS"/>
    <property type="match status" value="2"/>
</dbReference>
<dbReference type="Gene3D" id="3.10.310.30">
    <property type="match status" value="1"/>
</dbReference>
<evidence type="ECO:0000256" key="7">
    <source>
        <dbReference type="ARBA" id="ARBA00022842"/>
    </source>
</evidence>
<dbReference type="STRING" id="1307761.L21SP2_2981"/>
<dbReference type="InterPro" id="IPR000644">
    <property type="entry name" value="CBS_dom"/>
</dbReference>
<evidence type="ECO:0000256" key="3">
    <source>
        <dbReference type="ARBA" id="ARBA00022694"/>
    </source>
</evidence>
<protein>
    <submittedName>
        <fullName evidence="11">tRNA nucleotidyltransferase, A-adding</fullName>
        <ecNumber evidence="11">2.7.7.72</ecNumber>
    </submittedName>
</protein>
<dbReference type="PATRIC" id="fig|1307761.3.peg.2970"/>
<keyword evidence="5" id="KW-0479">Metal-binding</keyword>
<dbReference type="SUPFAM" id="SSF54631">
    <property type="entry name" value="CBS-domain pair"/>
    <property type="match status" value="1"/>
</dbReference>
<dbReference type="GO" id="GO:0000166">
    <property type="term" value="F:nucleotide binding"/>
    <property type="evidence" value="ECO:0007669"/>
    <property type="project" value="UniProtKB-KW"/>
</dbReference>
<keyword evidence="7" id="KW-0460">Magnesium</keyword>
<accession>V5WKH3</accession>
<dbReference type="InterPro" id="IPR046342">
    <property type="entry name" value="CBS_dom_sf"/>
</dbReference>
<evidence type="ECO:0000259" key="10">
    <source>
        <dbReference type="PROSITE" id="PS51371"/>
    </source>
</evidence>
<dbReference type="GO" id="GO:0046872">
    <property type="term" value="F:metal ion binding"/>
    <property type="evidence" value="ECO:0007669"/>
    <property type="project" value="UniProtKB-KW"/>
</dbReference>
<comment type="similarity">
    <text evidence="2">Belongs to the tRNA nucleotidyltransferase/poly(A) polymerase family.</text>
</comment>
<dbReference type="EC" id="2.7.7.72" evidence="11"/>
<evidence type="ECO:0000313" key="12">
    <source>
        <dbReference type="Proteomes" id="UP000018680"/>
    </source>
</evidence>
<dbReference type="SMART" id="SM00116">
    <property type="entry name" value="CBS"/>
    <property type="match status" value="2"/>
</dbReference>
<feature type="domain" description="CBS" evidence="10">
    <location>
        <begin position="317"/>
        <end position="376"/>
    </location>
</feature>
<dbReference type="Gene3D" id="3.10.580.10">
    <property type="entry name" value="CBS-domain"/>
    <property type="match status" value="1"/>
</dbReference>
<evidence type="ECO:0000256" key="8">
    <source>
        <dbReference type="ARBA" id="ARBA00022884"/>
    </source>
</evidence>
<dbReference type="eggNOG" id="COG0618">
    <property type="taxonomic scope" value="Bacteria"/>
</dbReference>
<dbReference type="eggNOG" id="COG0517">
    <property type="taxonomic scope" value="Bacteria"/>
</dbReference>
<keyword evidence="8" id="KW-0694">RNA-binding</keyword>
<proteinExistence type="inferred from homology"/>
<evidence type="ECO:0000256" key="1">
    <source>
        <dbReference type="ARBA" id="ARBA00001946"/>
    </source>
</evidence>
<dbReference type="PROSITE" id="PS51371">
    <property type="entry name" value="CBS"/>
    <property type="match status" value="2"/>
</dbReference>